<dbReference type="Gene3D" id="2.60.34.10">
    <property type="entry name" value="Substrate Binding Domain Of DNAk, Chain A, domain 1"/>
    <property type="match status" value="1"/>
</dbReference>
<dbReference type="InterPro" id="IPR029048">
    <property type="entry name" value="HSP70_C_sf"/>
</dbReference>
<keyword evidence="3" id="KW-0067">ATP-binding</keyword>
<evidence type="ECO:0000256" key="1">
    <source>
        <dbReference type="ARBA" id="ARBA00007381"/>
    </source>
</evidence>
<feature type="region of interest" description="Disordered" evidence="4">
    <location>
        <begin position="377"/>
        <end position="445"/>
    </location>
</feature>
<evidence type="ECO:0000256" key="2">
    <source>
        <dbReference type="ARBA" id="ARBA00022741"/>
    </source>
</evidence>
<evidence type="ECO:0000313" key="5">
    <source>
        <dbReference type="EMBL" id="VDM19763.1"/>
    </source>
</evidence>
<dbReference type="Gene3D" id="1.20.1270.10">
    <property type="match status" value="2"/>
</dbReference>
<keyword evidence="6" id="KW-1185">Reference proteome</keyword>
<dbReference type="OrthoDB" id="434160at2759"/>
<feature type="region of interest" description="Disordered" evidence="4">
    <location>
        <begin position="107"/>
        <end position="163"/>
    </location>
</feature>
<dbReference type="PANTHER" id="PTHR45639">
    <property type="entry name" value="HSC70CB, ISOFORM G-RELATED"/>
    <property type="match status" value="1"/>
</dbReference>
<dbReference type="InterPro" id="IPR013126">
    <property type="entry name" value="Hsp_70_fam"/>
</dbReference>
<keyword evidence="2" id="KW-0547">Nucleotide-binding</keyword>
<dbReference type="GO" id="GO:0005829">
    <property type="term" value="C:cytosol"/>
    <property type="evidence" value="ECO:0007669"/>
    <property type="project" value="TreeGrafter"/>
</dbReference>
<evidence type="ECO:0000256" key="3">
    <source>
        <dbReference type="ARBA" id="ARBA00022840"/>
    </source>
</evidence>
<organism evidence="7">
    <name type="scientific">Hydatigena taeniaeformis</name>
    <name type="common">Feline tapeworm</name>
    <name type="synonym">Taenia taeniaeformis</name>
    <dbReference type="NCBI Taxonomy" id="6205"/>
    <lineage>
        <taxon>Eukaryota</taxon>
        <taxon>Metazoa</taxon>
        <taxon>Spiralia</taxon>
        <taxon>Lophotrochozoa</taxon>
        <taxon>Platyhelminthes</taxon>
        <taxon>Cestoda</taxon>
        <taxon>Eucestoda</taxon>
        <taxon>Cyclophyllidea</taxon>
        <taxon>Taeniidae</taxon>
        <taxon>Hydatigera</taxon>
    </lineage>
</organism>
<dbReference type="PANTHER" id="PTHR45639:SF4">
    <property type="entry name" value="HSC70CB, ISOFORM G"/>
    <property type="match status" value="1"/>
</dbReference>
<reference evidence="5 6" key="2">
    <citation type="submission" date="2018-11" db="EMBL/GenBank/DDBJ databases">
        <authorList>
            <consortium name="Pathogen Informatics"/>
        </authorList>
    </citation>
    <scope>NUCLEOTIDE SEQUENCE [LARGE SCALE GENOMIC DNA]</scope>
</reference>
<evidence type="ECO:0000313" key="6">
    <source>
        <dbReference type="Proteomes" id="UP000274429"/>
    </source>
</evidence>
<name>A0A0R3WNM4_HYDTA</name>
<dbReference type="InterPro" id="IPR029047">
    <property type="entry name" value="HSP70_peptide-bd_sf"/>
</dbReference>
<dbReference type="Pfam" id="PF00012">
    <property type="entry name" value="HSP70"/>
    <property type="match status" value="1"/>
</dbReference>
<dbReference type="WBParaSite" id="TTAC_0000236201-mRNA-1">
    <property type="protein sequence ID" value="TTAC_0000236201-mRNA-1"/>
    <property type="gene ID" value="TTAC_0000236201"/>
</dbReference>
<dbReference type="AlphaFoldDB" id="A0A0R3WNM4"/>
<gene>
    <name evidence="5" type="ORF">TTAC_LOCUS2349</name>
</gene>
<sequence>MEIPKDEDASEVTRGTTLEIFKHLSMTPASKQFRLCRKSDFTLTARYSNPDTLHIKNPLIGVFRITNIVPTPPDVSCLVKIKARVNSNGIFTISSADIMEKVEKEVEVPIEDSKPDTSSVANASGTEMETETHSSEQPPAVGAASGVAEAAVANQSPPKPKTRLEKKIVLRPRGVPVDATTSQLTPDQLLEFTDFQARLNQSDMIERERQDLKNALEAYVYEMRSKLETCLQHYTTETERDSFNKALTDTEDWIYDEGEDAKKSTISKRLKALQQTGDRYCLRFAEADSRRPAIEALANSCEKVKQVVEDYAAGDPQYDHLSKEDMAKVENTLKTMQQRLNAFVEAAKQLHPTSDPTVFVSELYNAQKELESICNPIITRPKPAPPPPKPADNGGSKTVGRATEDGEGNVASPKSGKTPSVPNGGEVPDSTSATTLAGGEDMDVD</sequence>
<dbReference type="GO" id="GO:0005524">
    <property type="term" value="F:ATP binding"/>
    <property type="evidence" value="ECO:0007669"/>
    <property type="project" value="UniProtKB-KW"/>
</dbReference>
<dbReference type="SUPFAM" id="SSF100934">
    <property type="entry name" value="Heat shock protein 70kD (HSP70), C-terminal subdomain"/>
    <property type="match status" value="2"/>
</dbReference>
<accession>A0A0R3WNM4</accession>
<dbReference type="GO" id="GO:0005634">
    <property type="term" value="C:nucleus"/>
    <property type="evidence" value="ECO:0007669"/>
    <property type="project" value="TreeGrafter"/>
</dbReference>
<evidence type="ECO:0000313" key="7">
    <source>
        <dbReference type="WBParaSite" id="TTAC_0000236201-mRNA-1"/>
    </source>
</evidence>
<proteinExistence type="inferred from homology"/>
<dbReference type="STRING" id="6205.A0A0R3WNM4"/>
<feature type="compositionally biased region" description="Polar residues" evidence="4">
    <location>
        <begin position="116"/>
        <end position="127"/>
    </location>
</feature>
<reference evidence="7" key="1">
    <citation type="submission" date="2017-02" db="UniProtKB">
        <authorList>
            <consortium name="WormBaseParasite"/>
        </authorList>
    </citation>
    <scope>IDENTIFICATION</scope>
</reference>
<dbReference type="GO" id="GO:0140662">
    <property type="term" value="F:ATP-dependent protein folding chaperone"/>
    <property type="evidence" value="ECO:0007669"/>
    <property type="project" value="InterPro"/>
</dbReference>
<dbReference type="SUPFAM" id="SSF100920">
    <property type="entry name" value="Heat shock protein 70kD (HSP70), peptide-binding domain"/>
    <property type="match status" value="1"/>
</dbReference>
<dbReference type="EMBL" id="UYWX01000990">
    <property type="protein sequence ID" value="VDM19763.1"/>
    <property type="molecule type" value="Genomic_DNA"/>
</dbReference>
<protein>
    <submittedName>
        <fullName evidence="7">MSP domain-containing protein</fullName>
    </submittedName>
</protein>
<dbReference type="FunFam" id="1.20.1270.10:FF:000002">
    <property type="entry name" value="Heat shock 70 kDa protein 4"/>
    <property type="match status" value="1"/>
</dbReference>
<dbReference type="Proteomes" id="UP000274429">
    <property type="component" value="Unassembled WGS sequence"/>
</dbReference>
<evidence type="ECO:0000256" key="4">
    <source>
        <dbReference type="SAM" id="MobiDB-lite"/>
    </source>
</evidence>
<comment type="similarity">
    <text evidence="1">Belongs to the heat shock protein 70 family.</text>
</comment>
<feature type="compositionally biased region" description="Low complexity" evidence="4">
    <location>
        <begin position="140"/>
        <end position="153"/>
    </location>
</feature>